<proteinExistence type="predicted"/>
<evidence type="ECO:0000313" key="2">
    <source>
        <dbReference type="Proteomes" id="UP001469365"/>
    </source>
</evidence>
<dbReference type="Proteomes" id="UP001469365">
    <property type="component" value="Unassembled WGS sequence"/>
</dbReference>
<keyword evidence="2" id="KW-1185">Reference proteome</keyword>
<organism evidence="1 2">
    <name type="scientific">Paenibacillus filicis</name>
    <dbReference type="NCBI Taxonomy" id="669464"/>
    <lineage>
        <taxon>Bacteria</taxon>
        <taxon>Bacillati</taxon>
        <taxon>Bacillota</taxon>
        <taxon>Bacilli</taxon>
        <taxon>Bacillales</taxon>
        <taxon>Paenibacillaceae</taxon>
        <taxon>Paenibacillus</taxon>
    </lineage>
</organism>
<dbReference type="RefSeq" id="WP_341417376.1">
    <property type="nucleotide sequence ID" value="NZ_JBBPCC010000013.1"/>
</dbReference>
<accession>A0ABU9DMZ9</accession>
<sequence>MFNKNRDISMEHYKEMIDKDKKQSKEIRRLYSQLAQANKQIEKRDQIIYDQSVMMEQEKNRSEVLEKSTTAAQSNSASTLRLTSHALNIVNPN</sequence>
<dbReference type="EMBL" id="JBBPCC010000013">
    <property type="protein sequence ID" value="MEK8130254.1"/>
    <property type="molecule type" value="Genomic_DNA"/>
</dbReference>
<reference evidence="1 2" key="1">
    <citation type="submission" date="2024-04" db="EMBL/GenBank/DDBJ databases">
        <title>draft genome sequnece of Paenibacillus filicis.</title>
        <authorList>
            <person name="Kim D.-U."/>
        </authorList>
    </citation>
    <scope>NUCLEOTIDE SEQUENCE [LARGE SCALE GENOMIC DNA]</scope>
    <source>
        <strain evidence="1 2">KACC14197</strain>
    </source>
</reference>
<name>A0ABU9DMZ9_9BACL</name>
<evidence type="ECO:0000313" key="1">
    <source>
        <dbReference type="EMBL" id="MEK8130254.1"/>
    </source>
</evidence>
<protein>
    <submittedName>
        <fullName evidence="1">Uncharacterized protein</fullName>
    </submittedName>
</protein>
<gene>
    <name evidence="1" type="ORF">WMW72_20310</name>
</gene>
<comment type="caution">
    <text evidence="1">The sequence shown here is derived from an EMBL/GenBank/DDBJ whole genome shotgun (WGS) entry which is preliminary data.</text>
</comment>